<dbReference type="CDD" id="cd07941">
    <property type="entry name" value="DRE_TIM_LeuA3"/>
    <property type="match status" value="1"/>
</dbReference>
<dbReference type="Gene3D" id="3.20.20.70">
    <property type="entry name" value="Aldolase class I"/>
    <property type="match status" value="1"/>
</dbReference>
<dbReference type="AlphaFoldDB" id="A0A5C1QLD5"/>
<dbReference type="Pfam" id="PF00682">
    <property type="entry name" value="HMGL-like"/>
    <property type="match status" value="1"/>
</dbReference>
<dbReference type="GO" id="GO:0009097">
    <property type="term" value="P:isoleucine biosynthetic process"/>
    <property type="evidence" value="ECO:0007669"/>
    <property type="project" value="UniProtKB-UniRule"/>
</dbReference>
<dbReference type="Gene3D" id="3.30.160.270">
    <property type="match status" value="1"/>
</dbReference>
<dbReference type="RefSeq" id="WP_149485850.1">
    <property type="nucleotide sequence ID" value="NZ_CP036150.1"/>
</dbReference>
<dbReference type="GO" id="GO:0009098">
    <property type="term" value="P:L-leucine biosynthetic process"/>
    <property type="evidence" value="ECO:0007669"/>
    <property type="project" value="InterPro"/>
</dbReference>
<accession>A0A5C1QLD5</accession>
<dbReference type="OrthoDB" id="9804858at2"/>
<dbReference type="InterPro" id="IPR054691">
    <property type="entry name" value="LeuA/HCS_post-cat"/>
</dbReference>
<evidence type="ECO:0000313" key="12">
    <source>
        <dbReference type="Proteomes" id="UP000324209"/>
    </source>
</evidence>
<dbReference type="SUPFAM" id="SSF110921">
    <property type="entry name" value="2-isopropylmalate synthase LeuA, allosteric (dimerisation) domain"/>
    <property type="match status" value="1"/>
</dbReference>
<comment type="catalytic activity">
    <reaction evidence="7">
        <text>pyruvate + acetyl-CoA + H2O = (3R)-citramalate + CoA + H(+)</text>
        <dbReference type="Rhea" id="RHEA:19045"/>
        <dbReference type="ChEBI" id="CHEBI:15361"/>
        <dbReference type="ChEBI" id="CHEBI:15377"/>
        <dbReference type="ChEBI" id="CHEBI:15378"/>
        <dbReference type="ChEBI" id="CHEBI:30934"/>
        <dbReference type="ChEBI" id="CHEBI:57287"/>
        <dbReference type="ChEBI" id="CHEBI:57288"/>
        <dbReference type="EC" id="2.3.3.21"/>
    </reaction>
</comment>
<dbReference type="InterPro" id="IPR013785">
    <property type="entry name" value="Aldolase_TIM"/>
</dbReference>
<name>A0A5C1QLD5_9SPIO</name>
<proteinExistence type="inferred from homology"/>
<evidence type="ECO:0000256" key="9">
    <source>
        <dbReference type="RuleBase" id="RU003523"/>
    </source>
</evidence>
<comment type="pathway">
    <text evidence="1">Amino-acid biosynthesis; L-isoleucine biosynthesis; 2-oxobutanoate from pyruvate: step 1/3.</text>
</comment>
<evidence type="ECO:0000256" key="5">
    <source>
        <dbReference type="ARBA" id="ARBA00022679"/>
    </source>
</evidence>
<dbReference type="InterPro" id="IPR005675">
    <property type="entry name" value="Citramal_synthase"/>
</dbReference>
<evidence type="ECO:0000256" key="7">
    <source>
        <dbReference type="ARBA" id="ARBA00048263"/>
    </source>
</evidence>
<dbReference type="InterPro" id="IPR000891">
    <property type="entry name" value="PYR_CT"/>
</dbReference>
<dbReference type="UniPathway" id="UPA00047">
    <property type="reaction ID" value="UER00066"/>
</dbReference>
<evidence type="ECO:0000256" key="3">
    <source>
        <dbReference type="ARBA" id="ARBA00022605"/>
    </source>
</evidence>
<dbReference type="InterPro" id="IPR036230">
    <property type="entry name" value="LeuA_allosteric_dom_sf"/>
</dbReference>
<dbReference type="PANTHER" id="PTHR43538:SF1">
    <property type="entry name" value="(R)-CITRAMALATE SYNTHASE"/>
    <property type="match status" value="1"/>
</dbReference>
<dbReference type="NCBIfam" id="TIGR00977">
    <property type="entry name" value="citramal_synth"/>
    <property type="match status" value="1"/>
</dbReference>
<evidence type="ECO:0000256" key="6">
    <source>
        <dbReference type="ARBA" id="ARBA00023304"/>
    </source>
</evidence>
<dbReference type="Proteomes" id="UP000324209">
    <property type="component" value="Chromosome"/>
</dbReference>
<dbReference type="SMART" id="SM00917">
    <property type="entry name" value="LeuA_dimer"/>
    <property type="match status" value="1"/>
</dbReference>
<evidence type="ECO:0000256" key="4">
    <source>
        <dbReference type="ARBA" id="ARBA00022624"/>
    </source>
</evidence>
<evidence type="ECO:0000256" key="2">
    <source>
        <dbReference type="ARBA" id="ARBA00006154"/>
    </source>
</evidence>
<reference evidence="11 12" key="1">
    <citation type="submission" date="2019-02" db="EMBL/GenBank/DDBJ databases">
        <title>Complete Genome Sequence and Methylome Analysis of free living Spirochaetas.</title>
        <authorList>
            <person name="Fomenkov A."/>
            <person name="Dubinina G."/>
            <person name="Leshcheva N."/>
            <person name="Mikheeva N."/>
            <person name="Grabovich M."/>
            <person name="Vincze T."/>
            <person name="Roberts R.J."/>
        </authorList>
    </citation>
    <scope>NUCLEOTIDE SEQUENCE [LARGE SCALE GENOMIC DNA]</scope>
    <source>
        <strain evidence="11 12">K2</strain>
    </source>
</reference>
<keyword evidence="12" id="KW-1185">Reference proteome</keyword>
<dbReference type="SUPFAM" id="SSF51569">
    <property type="entry name" value="Aldolase"/>
    <property type="match status" value="1"/>
</dbReference>
<keyword evidence="5 9" id="KW-0808">Transferase</keyword>
<dbReference type="GO" id="GO:0043714">
    <property type="term" value="F:(R)-citramalate synthase activity"/>
    <property type="evidence" value="ECO:0007669"/>
    <property type="project" value="UniProtKB-UniRule"/>
</dbReference>
<comment type="similarity">
    <text evidence="2 9">Belongs to the alpha-IPM synthase/homocitrate synthase family.</text>
</comment>
<evidence type="ECO:0000259" key="10">
    <source>
        <dbReference type="PROSITE" id="PS50991"/>
    </source>
</evidence>
<dbReference type="KEGG" id="ock:EXM22_07125"/>
<dbReference type="PANTHER" id="PTHR43538">
    <property type="entry name" value="ALPHA-IPM SYNTHASE/HOMOCITRATE SYNTHASE"/>
    <property type="match status" value="1"/>
</dbReference>
<evidence type="ECO:0000256" key="1">
    <source>
        <dbReference type="ARBA" id="ARBA00004743"/>
    </source>
</evidence>
<evidence type="ECO:0000313" key="11">
    <source>
        <dbReference type="EMBL" id="QEN07770.1"/>
    </source>
</evidence>
<keyword evidence="6" id="KW-0100">Branched-chain amino acid biosynthesis</keyword>
<dbReference type="GO" id="GO:0003852">
    <property type="term" value="F:2-isopropylmalate synthase activity"/>
    <property type="evidence" value="ECO:0007669"/>
    <property type="project" value="InterPro"/>
</dbReference>
<keyword evidence="4" id="KW-0412">Isoleucine biosynthesis</keyword>
<dbReference type="EMBL" id="CP036150">
    <property type="protein sequence ID" value="QEN07770.1"/>
    <property type="molecule type" value="Genomic_DNA"/>
</dbReference>
<dbReference type="EC" id="2.3.3.21" evidence="8"/>
<organism evidence="11 12">
    <name type="scientific">Oceanispirochaeta crateris</name>
    <dbReference type="NCBI Taxonomy" id="2518645"/>
    <lineage>
        <taxon>Bacteria</taxon>
        <taxon>Pseudomonadati</taxon>
        <taxon>Spirochaetota</taxon>
        <taxon>Spirochaetia</taxon>
        <taxon>Spirochaetales</taxon>
        <taxon>Spirochaetaceae</taxon>
        <taxon>Oceanispirochaeta</taxon>
    </lineage>
</organism>
<keyword evidence="3" id="KW-0028">Amino-acid biosynthesis</keyword>
<sequence length="524" mass="57791">MGKSEIAVFDTTLRDGTQGTGINFTLKDKLEIAEKLDDFGIDYIEGGFPLASEKETAFFKEIQKLNLKHSKICAFGSTRKPGIHASQDAHINALLQAETPTVVVVGKSWDAHASEVLQTSLDENLNMIHDSITYLKSEGREIIFDLEHFFDGYLNNQAYALKVLQTASDAGADCLVLCDTNGGTLPQAVIVAINNLKTRNLAPLGVHFHNDTATAVASSILAVEAGAVHVQGTINGWGERVGNANLCAIIPNLILKMKKEVYCSTKLKDLTKLSRFTAEKANIIPEKNQAYVGETAFTHKAGQHADVLAKAEHLMEHMDSSLIGNSRKILLSELAGKSTIVRKLSKYGDFDKKSEIVSKLTETLKKKEMDGYEYEAAEASFDVIMRKALGKYTPLFELQNYHIESYKTMQSKSKTVGRLFLNVSGVEHMGAAVGEGPVDTLNASVRDALIPSFPFLKNIHLSDYRVRVLNPEEATAAKVRVFITFTDNNKTWDSVGVSENIIEASWEALLDAINFYYNNFILEE</sequence>
<dbReference type="InterPro" id="IPR002034">
    <property type="entry name" value="AIPM/Hcit_synth_CS"/>
</dbReference>
<dbReference type="PROSITE" id="PS00815">
    <property type="entry name" value="AIPM_HOMOCIT_SYNTH_1"/>
    <property type="match status" value="1"/>
</dbReference>
<feature type="domain" description="Pyruvate carboxyltransferase" evidence="10">
    <location>
        <begin position="6"/>
        <end position="271"/>
    </location>
</feature>
<protein>
    <recommendedName>
        <fullName evidence="8">Citramalate synthase</fullName>
        <ecNumber evidence="8">2.3.3.21</ecNumber>
    </recommendedName>
</protein>
<gene>
    <name evidence="11" type="ORF">EXM22_07125</name>
</gene>
<evidence type="ECO:0000256" key="8">
    <source>
        <dbReference type="NCBIfam" id="TIGR00977"/>
    </source>
</evidence>
<dbReference type="Pfam" id="PF22617">
    <property type="entry name" value="HCS_D2"/>
    <property type="match status" value="1"/>
</dbReference>
<dbReference type="PROSITE" id="PS50991">
    <property type="entry name" value="PYR_CT"/>
    <property type="match status" value="1"/>
</dbReference>
<dbReference type="Pfam" id="PF08502">
    <property type="entry name" value="LeuA_dimer"/>
    <property type="match status" value="1"/>
</dbReference>
<dbReference type="InterPro" id="IPR013709">
    <property type="entry name" value="2-isopropylmalate_synth_dimer"/>
</dbReference>